<keyword evidence="3" id="KW-0804">Transcription</keyword>
<sequence length="253" mass="28620">MLAVTRKEKIKDIILEKKSVMVSELSKKFSVTEETIRRDLKALEDEGILVKTYGGAYIQDGVQNDINVNIRESLFVDNKEKIATKCADLINHGDSIFLDASTTSLAISSKIRSKRVTVITNSLKIANSLSESESIRLMVIGGILDPQSMSFLGRNTINSMQHYYVDKAFISCRSISMDFAVTDSNEQQAEVRQLAIKRSNHVYLVVDHTKFNKTSFTNICFFHDINTLLVDTALDQEWKAFLTEHQVEIIECQ</sequence>
<organism evidence="5 6">
    <name type="scientific">Natronincola peptidivorans</name>
    <dbReference type="NCBI Taxonomy" id="426128"/>
    <lineage>
        <taxon>Bacteria</taxon>
        <taxon>Bacillati</taxon>
        <taxon>Bacillota</taxon>
        <taxon>Clostridia</taxon>
        <taxon>Peptostreptococcales</taxon>
        <taxon>Natronincolaceae</taxon>
        <taxon>Natronincola</taxon>
    </lineage>
</organism>
<dbReference type="GO" id="GO:0003677">
    <property type="term" value="F:DNA binding"/>
    <property type="evidence" value="ECO:0007669"/>
    <property type="project" value="UniProtKB-KW"/>
</dbReference>
<dbReference type="OrthoDB" id="9797223at2"/>
<evidence type="ECO:0000256" key="1">
    <source>
        <dbReference type="ARBA" id="ARBA00023015"/>
    </source>
</evidence>
<dbReference type="PANTHER" id="PTHR30363">
    <property type="entry name" value="HTH-TYPE TRANSCRIPTIONAL REGULATOR SRLR-RELATED"/>
    <property type="match status" value="1"/>
</dbReference>
<feature type="domain" description="HTH deoR-type" evidence="4">
    <location>
        <begin position="3"/>
        <end position="58"/>
    </location>
</feature>
<accession>A0A1I0CZZ7</accession>
<dbReference type="InterPro" id="IPR036390">
    <property type="entry name" value="WH_DNA-bd_sf"/>
</dbReference>
<dbReference type="PANTHER" id="PTHR30363:SF44">
    <property type="entry name" value="AGA OPERON TRANSCRIPTIONAL REPRESSOR-RELATED"/>
    <property type="match status" value="1"/>
</dbReference>
<dbReference type="AlphaFoldDB" id="A0A1I0CZZ7"/>
<name>A0A1I0CZZ7_9FIRM</name>
<dbReference type="Pfam" id="PF00455">
    <property type="entry name" value="DeoRC"/>
    <property type="match status" value="1"/>
</dbReference>
<dbReference type="Gene3D" id="3.40.50.1360">
    <property type="match status" value="1"/>
</dbReference>
<evidence type="ECO:0000313" key="5">
    <source>
        <dbReference type="EMBL" id="SET25243.1"/>
    </source>
</evidence>
<dbReference type="Proteomes" id="UP000199568">
    <property type="component" value="Unassembled WGS sequence"/>
</dbReference>
<dbReference type="SUPFAM" id="SSF100950">
    <property type="entry name" value="NagB/RpiA/CoA transferase-like"/>
    <property type="match status" value="1"/>
</dbReference>
<dbReference type="Pfam" id="PF08220">
    <property type="entry name" value="HTH_DeoR"/>
    <property type="match status" value="1"/>
</dbReference>
<dbReference type="InterPro" id="IPR036388">
    <property type="entry name" value="WH-like_DNA-bd_sf"/>
</dbReference>
<proteinExistence type="predicted"/>
<dbReference type="SMART" id="SM01134">
    <property type="entry name" value="DeoRC"/>
    <property type="match status" value="1"/>
</dbReference>
<dbReference type="RefSeq" id="WP_090442642.1">
    <property type="nucleotide sequence ID" value="NZ_FOHU01000006.1"/>
</dbReference>
<dbReference type="PROSITE" id="PS00894">
    <property type="entry name" value="HTH_DEOR_1"/>
    <property type="match status" value="1"/>
</dbReference>
<dbReference type="InterPro" id="IPR018356">
    <property type="entry name" value="Tscrpt_reg_HTH_DeoR_CS"/>
</dbReference>
<keyword evidence="2" id="KW-0238">DNA-binding</keyword>
<dbReference type="SUPFAM" id="SSF46785">
    <property type="entry name" value="Winged helix' DNA-binding domain"/>
    <property type="match status" value="1"/>
</dbReference>
<dbReference type="InterPro" id="IPR050313">
    <property type="entry name" value="Carb_Metab_HTH_regulators"/>
</dbReference>
<keyword evidence="1" id="KW-0805">Transcription regulation</keyword>
<dbReference type="InterPro" id="IPR001034">
    <property type="entry name" value="DeoR_HTH"/>
</dbReference>
<evidence type="ECO:0000256" key="3">
    <source>
        <dbReference type="ARBA" id="ARBA00023163"/>
    </source>
</evidence>
<evidence type="ECO:0000259" key="4">
    <source>
        <dbReference type="PROSITE" id="PS51000"/>
    </source>
</evidence>
<dbReference type="PRINTS" id="PR00037">
    <property type="entry name" value="HTHLACR"/>
</dbReference>
<dbReference type="GO" id="GO:0003700">
    <property type="term" value="F:DNA-binding transcription factor activity"/>
    <property type="evidence" value="ECO:0007669"/>
    <property type="project" value="InterPro"/>
</dbReference>
<dbReference type="STRING" id="426128.SAMN05660297_01839"/>
<dbReference type="SMART" id="SM00420">
    <property type="entry name" value="HTH_DEOR"/>
    <property type="match status" value="1"/>
</dbReference>
<reference evidence="5 6" key="1">
    <citation type="submission" date="2016-10" db="EMBL/GenBank/DDBJ databases">
        <authorList>
            <person name="de Groot N.N."/>
        </authorList>
    </citation>
    <scope>NUCLEOTIDE SEQUENCE [LARGE SCALE GENOMIC DNA]</scope>
    <source>
        <strain evidence="5 6">DSM 18979</strain>
    </source>
</reference>
<evidence type="ECO:0000256" key="2">
    <source>
        <dbReference type="ARBA" id="ARBA00023125"/>
    </source>
</evidence>
<keyword evidence="6" id="KW-1185">Reference proteome</keyword>
<evidence type="ECO:0000313" key="6">
    <source>
        <dbReference type="Proteomes" id="UP000199568"/>
    </source>
</evidence>
<protein>
    <submittedName>
        <fullName evidence="5">Transcriptional regulator, DeoR family</fullName>
    </submittedName>
</protein>
<dbReference type="Gene3D" id="1.10.10.10">
    <property type="entry name" value="Winged helix-like DNA-binding domain superfamily/Winged helix DNA-binding domain"/>
    <property type="match status" value="1"/>
</dbReference>
<dbReference type="EMBL" id="FOHU01000006">
    <property type="protein sequence ID" value="SET25243.1"/>
    <property type="molecule type" value="Genomic_DNA"/>
</dbReference>
<dbReference type="PROSITE" id="PS51000">
    <property type="entry name" value="HTH_DEOR_2"/>
    <property type="match status" value="1"/>
</dbReference>
<gene>
    <name evidence="5" type="ORF">SAMN05660297_01839</name>
</gene>
<dbReference type="InterPro" id="IPR037171">
    <property type="entry name" value="NagB/RpiA_transferase-like"/>
</dbReference>
<dbReference type="InterPro" id="IPR014036">
    <property type="entry name" value="DeoR-like_C"/>
</dbReference>